<sequence>MRVTVVPSTCYDYRFWYTAVFSTACSRLCFWWFALPSAELSSSSQRRVAGFASGGSRFLRRNYPAFVSGEKTLMALRSSSTVIAGSAKIRWFVWFPRECSRCVKVVLVMVPVDSGVVVIPACSGEFRGHFLSSPVVTSRFGSRSVTVCCSGDACLSLLLR</sequence>
<reference evidence="2" key="1">
    <citation type="submission" date="2019-12" db="EMBL/GenBank/DDBJ databases">
        <title>Genome sequencing and annotation of Brassica cretica.</title>
        <authorList>
            <person name="Studholme D.J."/>
            <person name="Sarris P."/>
        </authorList>
    </citation>
    <scope>NUCLEOTIDE SEQUENCE</scope>
    <source>
        <strain evidence="2">PFS-109/04</strain>
        <tissue evidence="2">Leaf</tissue>
    </source>
</reference>
<keyword evidence="1" id="KW-0472">Membrane</keyword>
<protein>
    <submittedName>
        <fullName evidence="2">Uncharacterized protein</fullName>
    </submittedName>
</protein>
<keyword evidence="1" id="KW-0812">Transmembrane</keyword>
<dbReference type="AlphaFoldDB" id="A0A8S9S2H0"/>
<evidence type="ECO:0000256" key="1">
    <source>
        <dbReference type="SAM" id="Phobius"/>
    </source>
</evidence>
<evidence type="ECO:0000313" key="3">
    <source>
        <dbReference type="Proteomes" id="UP000712600"/>
    </source>
</evidence>
<feature type="transmembrane region" description="Helical" evidence="1">
    <location>
        <begin position="15"/>
        <end position="35"/>
    </location>
</feature>
<organism evidence="2 3">
    <name type="scientific">Brassica cretica</name>
    <name type="common">Mustard</name>
    <dbReference type="NCBI Taxonomy" id="69181"/>
    <lineage>
        <taxon>Eukaryota</taxon>
        <taxon>Viridiplantae</taxon>
        <taxon>Streptophyta</taxon>
        <taxon>Embryophyta</taxon>
        <taxon>Tracheophyta</taxon>
        <taxon>Spermatophyta</taxon>
        <taxon>Magnoliopsida</taxon>
        <taxon>eudicotyledons</taxon>
        <taxon>Gunneridae</taxon>
        <taxon>Pentapetalae</taxon>
        <taxon>rosids</taxon>
        <taxon>malvids</taxon>
        <taxon>Brassicales</taxon>
        <taxon>Brassicaceae</taxon>
        <taxon>Brassiceae</taxon>
        <taxon>Brassica</taxon>
    </lineage>
</organism>
<dbReference type="Proteomes" id="UP000712600">
    <property type="component" value="Unassembled WGS sequence"/>
</dbReference>
<evidence type="ECO:0000313" key="2">
    <source>
        <dbReference type="EMBL" id="KAF3587350.1"/>
    </source>
</evidence>
<keyword evidence="1" id="KW-1133">Transmembrane helix</keyword>
<comment type="caution">
    <text evidence="2">The sequence shown here is derived from an EMBL/GenBank/DDBJ whole genome shotgun (WGS) entry which is preliminary data.</text>
</comment>
<name>A0A8S9S2H0_BRACR</name>
<dbReference type="PROSITE" id="PS51257">
    <property type="entry name" value="PROKAR_LIPOPROTEIN"/>
    <property type="match status" value="1"/>
</dbReference>
<accession>A0A8S9S2H0</accession>
<gene>
    <name evidence="2" type="ORF">F2Q69_00031769</name>
</gene>
<dbReference type="EMBL" id="QGKX02000088">
    <property type="protein sequence ID" value="KAF3587350.1"/>
    <property type="molecule type" value="Genomic_DNA"/>
</dbReference>
<proteinExistence type="predicted"/>